<evidence type="ECO:0000256" key="1">
    <source>
        <dbReference type="SAM" id="MobiDB-lite"/>
    </source>
</evidence>
<dbReference type="OrthoDB" id="413361at2759"/>
<feature type="region of interest" description="Disordered" evidence="1">
    <location>
        <begin position="143"/>
        <end position="167"/>
    </location>
</feature>
<keyword evidence="4" id="KW-1185">Reference proteome</keyword>
<evidence type="ECO:0000313" key="4">
    <source>
        <dbReference type="Proteomes" id="UP000037035"/>
    </source>
</evidence>
<evidence type="ECO:0000259" key="2">
    <source>
        <dbReference type="Pfam" id="PF07727"/>
    </source>
</evidence>
<protein>
    <recommendedName>
        <fullName evidence="2">Reverse transcriptase Ty1/copia-type domain-containing protein</fullName>
    </recommendedName>
</protein>
<sequence>MLLGKYNVQFNINQFTVLKGNEIILEGNYHHSLPILKLKRAKHHSHLSEAEIIHKSLGHKQKLDPRGDLGRLIGFDTKLKSQKIFMNDGKLVNSKNVNFLDFNSLSESEGHHDELVLKERPTNPSTPTTVNCEAKHVLVKEEDCEERSPLEEPVDFDPAKEQSSEGEDDNIAEALVPVATNPIGRILQERTLQVKPKAVSGENSEEWIKAINHKLHTIEHHDVWIDQWETPSKFFNGTWVFKKKPATNSSPEKEVQFCIQGLLQTYSKDYFEMFSPGGKFPSLLTLLVVAIDLNLPIKQFDIKSPFLFVPLEEEIFIKTPEGSKLTAPFLKVVRSLWFKEINYTPSTSDACLLIHREKNSFIFFHIDDLIVVGQTEEFNTLFLDRFPNSSAHDPDTLLGMNGSVHEDLVW</sequence>
<organism evidence="3 4">
    <name type="scientific">Puccinia sorghi</name>
    <dbReference type="NCBI Taxonomy" id="27349"/>
    <lineage>
        <taxon>Eukaryota</taxon>
        <taxon>Fungi</taxon>
        <taxon>Dikarya</taxon>
        <taxon>Basidiomycota</taxon>
        <taxon>Pucciniomycotina</taxon>
        <taxon>Pucciniomycetes</taxon>
        <taxon>Pucciniales</taxon>
        <taxon>Pucciniaceae</taxon>
        <taxon>Puccinia</taxon>
    </lineage>
</organism>
<name>A0A0L6UI32_9BASI</name>
<dbReference type="STRING" id="27349.A0A0L6UI32"/>
<comment type="caution">
    <text evidence="3">The sequence shown here is derived from an EMBL/GenBank/DDBJ whole genome shotgun (WGS) entry which is preliminary data.</text>
</comment>
<dbReference type="Pfam" id="PF07727">
    <property type="entry name" value="RVT_2"/>
    <property type="match status" value="1"/>
</dbReference>
<evidence type="ECO:0000313" key="3">
    <source>
        <dbReference type="EMBL" id="KNZ48178.1"/>
    </source>
</evidence>
<dbReference type="EMBL" id="LAVV01011113">
    <property type="protein sequence ID" value="KNZ48178.1"/>
    <property type="molecule type" value="Genomic_DNA"/>
</dbReference>
<feature type="domain" description="Reverse transcriptase Ty1/copia-type" evidence="2">
    <location>
        <begin position="236"/>
        <end position="328"/>
    </location>
</feature>
<dbReference type="VEuPathDB" id="FungiDB:VP01_5855g1"/>
<gene>
    <name evidence="3" type="ORF">VP01_5855g1</name>
</gene>
<reference evidence="3 4" key="1">
    <citation type="submission" date="2015-08" db="EMBL/GenBank/DDBJ databases">
        <title>Next Generation Sequencing and Analysis of the Genome of Puccinia sorghi L Schw, the Causal Agent of Maize Common Rust.</title>
        <authorList>
            <person name="Rochi L."/>
            <person name="Burguener G."/>
            <person name="Darino M."/>
            <person name="Turjanski A."/>
            <person name="Kreff E."/>
            <person name="Dieguez M.J."/>
            <person name="Sacco F."/>
        </authorList>
    </citation>
    <scope>NUCLEOTIDE SEQUENCE [LARGE SCALE GENOMIC DNA]</scope>
    <source>
        <strain evidence="3 4">RO10H11247</strain>
    </source>
</reference>
<accession>A0A0L6UI32</accession>
<dbReference type="AlphaFoldDB" id="A0A0L6UI32"/>
<proteinExistence type="predicted"/>
<dbReference type="InterPro" id="IPR013103">
    <property type="entry name" value="RVT_2"/>
</dbReference>
<dbReference type="Proteomes" id="UP000037035">
    <property type="component" value="Unassembled WGS sequence"/>
</dbReference>